<dbReference type="AlphaFoldDB" id="A0A2H0TD47"/>
<gene>
    <name evidence="1" type="ORF">COU47_02745</name>
</gene>
<protein>
    <submittedName>
        <fullName evidence="1">Uncharacterized protein</fullName>
    </submittedName>
</protein>
<accession>A0A2H0TD47</accession>
<dbReference type="EMBL" id="PFCO01000006">
    <property type="protein sequence ID" value="PIR69472.1"/>
    <property type="molecule type" value="Genomic_DNA"/>
</dbReference>
<name>A0A2H0TD47_9BACT</name>
<organism evidence="1 2">
    <name type="scientific">Candidatus Niyogibacteria bacterium CG10_big_fil_rev_8_21_14_0_10_46_36</name>
    <dbReference type="NCBI Taxonomy" id="1974726"/>
    <lineage>
        <taxon>Bacteria</taxon>
        <taxon>Candidatus Niyogiibacteriota</taxon>
    </lineage>
</organism>
<proteinExistence type="predicted"/>
<reference evidence="2" key="1">
    <citation type="submission" date="2017-09" db="EMBL/GenBank/DDBJ databases">
        <title>Depth-based differentiation of microbial function through sediment-hosted aquifers and enrichment of novel symbionts in the deep terrestrial subsurface.</title>
        <authorList>
            <person name="Probst A.J."/>
            <person name="Ladd B."/>
            <person name="Jarett J.K."/>
            <person name="Geller-Mcgrath D.E."/>
            <person name="Sieber C.M.K."/>
            <person name="Emerson J.B."/>
            <person name="Anantharaman K."/>
            <person name="Thomas B.C."/>
            <person name="Malmstrom R."/>
            <person name="Stieglmeier M."/>
            <person name="Klingl A."/>
            <person name="Woyke T."/>
            <person name="Ryan C.M."/>
            <person name="Banfield J.F."/>
        </authorList>
    </citation>
    <scope>NUCLEOTIDE SEQUENCE [LARGE SCALE GENOMIC DNA]</scope>
</reference>
<comment type="caution">
    <text evidence="1">The sequence shown here is derived from an EMBL/GenBank/DDBJ whole genome shotgun (WGS) entry which is preliminary data.</text>
</comment>
<sequence length="85" mass="10044">MPEMNISTIEEARSRVKDFFKFQGFEKKSVRTSMEYDRTDEGYFSFDVLKPFMCVVHVYTNGIVTEPNRELDQHSHDQFAEKRAA</sequence>
<evidence type="ECO:0000313" key="2">
    <source>
        <dbReference type="Proteomes" id="UP000231503"/>
    </source>
</evidence>
<dbReference type="Proteomes" id="UP000231503">
    <property type="component" value="Unassembled WGS sequence"/>
</dbReference>
<evidence type="ECO:0000313" key="1">
    <source>
        <dbReference type="EMBL" id="PIR69472.1"/>
    </source>
</evidence>